<reference evidence="3" key="1">
    <citation type="submission" date="2019-03" db="EMBL/GenBank/DDBJ databases">
        <authorList>
            <person name="Hao L."/>
        </authorList>
    </citation>
    <scope>NUCLEOTIDE SEQUENCE</scope>
</reference>
<dbReference type="InterPro" id="IPR008978">
    <property type="entry name" value="HSP20-like_chaperone"/>
</dbReference>
<organism evidence="3">
    <name type="scientific">anaerobic digester metagenome</name>
    <dbReference type="NCBI Taxonomy" id="1263854"/>
    <lineage>
        <taxon>unclassified sequences</taxon>
        <taxon>metagenomes</taxon>
        <taxon>ecological metagenomes</taxon>
    </lineage>
</organism>
<dbReference type="InterPro" id="IPR002068">
    <property type="entry name" value="A-crystallin/Hsp20_dom"/>
</dbReference>
<dbReference type="InterPro" id="IPR031107">
    <property type="entry name" value="Small_HSP"/>
</dbReference>
<accession>A0A485LWN6</accession>
<feature type="domain" description="SHSP" evidence="1">
    <location>
        <begin position="33"/>
        <end position="146"/>
    </location>
</feature>
<dbReference type="InterPro" id="IPR007052">
    <property type="entry name" value="CS_dom"/>
</dbReference>
<dbReference type="PANTHER" id="PTHR11527">
    <property type="entry name" value="HEAT-SHOCK PROTEIN 20 FAMILY MEMBER"/>
    <property type="match status" value="1"/>
</dbReference>
<evidence type="ECO:0000313" key="3">
    <source>
        <dbReference type="EMBL" id="VFU12415.1"/>
    </source>
</evidence>
<evidence type="ECO:0000259" key="2">
    <source>
        <dbReference type="PROSITE" id="PS51203"/>
    </source>
</evidence>
<name>A0A485LWN6_9ZZZZ</name>
<dbReference type="AlphaFoldDB" id="A0A485LWN6"/>
<dbReference type="CDD" id="cd06464">
    <property type="entry name" value="ACD_sHsps-like"/>
    <property type="match status" value="1"/>
</dbReference>
<evidence type="ECO:0000259" key="1">
    <source>
        <dbReference type="PROSITE" id="PS01031"/>
    </source>
</evidence>
<sequence length="146" mass="16898">MSIMRWDPLGEISNLRNQMNRFFDQNFLRRGILAGEPYGPRVDLYQTDREVVATAELPGIQSKDDIEVTLTPDTLSLRGELKRFHDLEEDNVFHSERYYGSFSRTLPLPAEIKPEEARASLQSGLLEIRMPKTERSLKKAHRVPIQ</sequence>
<dbReference type="Pfam" id="PF00011">
    <property type="entry name" value="HSP20"/>
    <property type="match status" value="1"/>
</dbReference>
<gene>
    <name evidence="3" type="primary">IbpA</name>
    <name evidence="3" type="ORF">SCFA_1740005</name>
</gene>
<dbReference type="EMBL" id="CAADRN010000084">
    <property type="protein sequence ID" value="VFU12415.1"/>
    <property type="molecule type" value="Genomic_DNA"/>
</dbReference>
<dbReference type="Gene3D" id="2.60.40.790">
    <property type="match status" value="1"/>
</dbReference>
<dbReference type="PROSITE" id="PS01031">
    <property type="entry name" value="SHSP"/>
    <property type="match status" value="1"/>
</dbReference>
<dbReference type="SUPFAM" id="SSF49764">
    <property type="entry name" value="HSP20-like chaperones"/>
    <property type="match status" value="1"/>
</dbReference>
<dbReference type="PROSITE" id="PS51203">
    <property type="entry name" value="CS"/>
    <property type="match status" value="1"/>
</dbReference>
<feature type="domain" description="CS" evidence="2">
    <location>
        <begin position="37"/>
        <end position="146"/>
    </location>
</feature>
<protein>
    <submittedName>
        <fullName evidence="3">Molecular chaperone</fullName>
    </submittedName>
</protein>
<proteinExistence type="predicted"/>